<protein>
    <submittedName>
        <fullName evidence="3">CU044_5270 family protein</fullName>
    </submittedName>
</protein>
<sequence length="328" mass="35148">MNNPTLDDRLTRIGPTGSPDPDGLADAYAQLCSRLECSDGVDAVRPAVVQPLRRRRARRISLTVLVGAAAAFAIVAIPVLGTGGGSPISTASAAELFIRAGQAAGEQPDVSRDAAYWHSVQISDVWSDASNRVESARRETWSGHQNWSVWTDTVLSPEPRLENRALFGPGITWDEMFALPTDPAALEDALRRYANPDDPKSVADGSVWGAVEDLLVNSPASPALRQALWQVAARLPDTSLGGDVTDSTGRPGIQVTRPYEELIVDPETGRLLERLWWDSTDNPPYRDTFLEQGPADTAPNAPDPDLPPGCTLDKHCDGGAAVDLLAEG</sequence>
<name>A0A8A4Z9L7_9MICO</name>
<reference evidence="3" key="1">
    <citation type="submission" date="2021-03" db="EMBL/GenBank/DDBJ databases">
        <title>Pengzhenrongella sicca gen. nov., sp. nov., a new member of suborder Micrococcineae isolated from High-Arctic tundra soil.</title>
        <authorList>
            <person name="Peng F."/>
        </authorList>
    </citation>
    <scope>NUCLEOTIDE SEQUENCE</scope>
    <source>
        <strain evidence="3">LRZ-2</strain>
    </source>
</reference>
<dbReference type="NCBIfam" id="NF038083">
    <property type="entry name" value="CU044_5270_fam"/>
    <property type="match status" value="1"/>
</dbReference>
<dbReference type="RefSeq" id="WP_227422851.1">
    <property type="nucleotide sequence ID" value="NZ_CP071868.1"/>
</dbReference>
<organism evidence="3 4">
    <name type="scientific">Pengzhenrongella sicca</name>
    <dbReference type="NCBI Taxonomy" id="2819238"/>
    <lineage>
        <taxon>Bacteria</taxon>
        <taxon>Bacillati</taxon>
        <taxon>Actinomycetota</taxon>
        <taxon>Actinomycetes</taxon>
        <taxon>Micrococcales</taxon>
        <taxon>Pengzhenrongella</taxon>
    </lineage>
</organism>
<accession>A0A8A4Z9L7</accession>
<evidence type="ECO:0000256" key="2">
    <source>
        <dbReference type="SAM" id="Phobius"/>
    </source>
</evidence>
<keyword evidence="2" id="KW-0472">Membrane</keyword>
<dbReference type="KEGG" id="psic:J4E96_14770"/>
<dbReference type="AlphaFoldDB" id="A0A8A4Z9L7"/>
<dbReference type="Proteomes" id="UP000663937">
    <property type="component" value="Chromosome"/>
</dbReference>
<evidence type="ECO:0000313" key="4">
    <source>
        <dbReference type="Proteomes" id="UP000663937"/>
    </source>
</evidence>
<evidence type="ECO:0000313" key="3">
    <source>
        <dbReference type="EMBL" id="QTE28610.1"/>
    </source>
</evidence>
<feature type="region of interest" description="Disordered" evidence="1">
    <location>
        <begin position="1"/>
        <end position="22"/>
    </location>
</feature>
<feature type="transmembrane region" description="Helical" evidence="2">
    <location>
        <begin position="60"/>
        <end position="80"/>
    </location>
</feature>
<evidence type="ECO:0000256" key="1">
    <source>
        <dbReference type="SAM" id="MobiDB-lite"/>
    </source>
</evidence>
<feature type="region of interest" description="Disordered" evidence="1">
    <location>
        <begin position="285"/>
        <end position="305"/>
    </location>
</feature>
<feature type="compositionally biased region" description="Basic and acidic residues" evidence="1">
    <location>
        <begin position="1"/>
        <end position="11"/>
    </location>
</feature>
<keyword evidence="4" id="KW-1185">Reference proteome</keyword>
<keyword evidence="2" id="KW-0812">Transmembrane</keyword>
<dbReference type="EMBL" id="CP071868">
    <property type="protein sequence ID" value="QTE28610.1"/>
    <property type="molecule type" value="Genomic_DNA"/>
</dbReference>
<gene>
    <name evidence="3" type="ORF">J4E96_14770</name>
</gene>
<keyword evidence="2" id="KW-1133">Transmembrane helix</keyword>
<proteinExistence type="predicted"/>
<dbReference type="InterPro" id="IPR047789">
    <property type="entry name" value="CU044_5270-like"/>
</dbReference>